<protein>
    <recommendedName>
        <fullName evidence="3 12">Kinetochore protein SPC25</fullName>
    </recommendedName>
</protein>
<keyword evidence="4 12" id="KW-0158">Chromosome</keyword>
<dbReference type="AlphaFoldDB" id="A0AAV6HB60"/>
<evidence type="ECO:0000256" key="2">
    <source>
        <dbReference type="ARBA" id="ARBA00006379"/>
    </source>
</evidence>
<evidence type="ECO:0000256" key="9">
    <source>
        <dbReference type="ARBA" id="ARBA00023328"/>
    </source>
</evidence>
<evidence type="ECO:0000313" key="15">
    <source>
        <dbReference type="Proteomes" id="UP000823561"/>
    </source>
</evidence>
<name>A0AAV6HB60_9TELE</name>
<proteinExistence type="inferred from homology"/>
<evidence type="ECO:0000259" key="13">
    <source>
        <dbReference type="Pfam" id="PF08234"/>
    </source>
</evidence>
<keyword evidence="9 12" id="KW-0137">Centromere</keyword>
<accession>A0AAV6HB60</accession>
<evidence type="ECO:0000256" key="11">
    <source>
        <dbReference type="ARBA" id="ARBA00065771"/>
    </source>
</evidence>
<dbReference type="Gene3D" id="3.30.457.50">
    <property type="entry name" value="Chromosome segregation protein Spc25"/>
    <property type="match status" value="1"/>
</dbReference>
<dbReference type="EMBL" id="JADWDJ010000003">
    <property type="protein sequence ID" value="KAG5283242.1"/>
    <property type="molecule type" value="Genomic_DNA"/>
</dbReference>
<dbReference type="GO" id="GO:0005634">
    <property type="term" value="C:nucleus"/>
    <property type="evidence" value="ECO:0007669"/>
    <property type="project" value="UniProtKB-SubCell"/>
</dbReference>
<dbReference type="PANTHER" id="PTHR14281">
    <property type="entry name" value="KINETOCHORE PROTEIN SPC25-RELATED"/>
    <property type="match status" value="1"/>
</dbReference>
<dbReference type="CDD" id="cd23784">
    <property type="entry name" value="RWD_Spc25"/>
    <property type="match status" value="1"/>
</dbReference>
<keyword evidence="12" id="KW-0539">Nucleus</keyword>
<evidence type="ECO:0000313" key="14">
    <source>
        <dbReference type="EMBL" id="KAG5283242.1"/>
    </source>
</evidence>
<evidence type="ECO:0000256" key="6">
    <source>
        <dbReference type="ARBA" id="ARBA00022776"/>
    </source>
</evidence>
<evidence type="ECO:0000256" key="4">
    <source>
        <dbReference type="ARBA" id="ARBA00022454"/>
    </source>
</evidence>
<dbReference type="Pfam" id="PF08234">
    <property type="entry name" value="Spindle_Spc25"/>
    <property type="match status" value="1"/>
</dbReference>
<dbReference type="GO" id="GO:0051301">
    <property type="term" value="P:cell division"/>
    <property type="evidence" value="ECO:0007669"/>
    <property type="project" value="UniProtKB-UniRule"/>
</dbReference>
<evidence type="ECO:0000256" key="5">
    <source>
        <dbReference type="ARBA" id="ARBA00022618"/>
    </source>
</evidence>
<comment type="similarity">
    <text evidence="2 12">Belongs to the SPC25 family.</text>
</comment>
<feature type="domain" description="Chromosome segregation protein Spc25 C-terminal" evidence="13">
    <location>
        <begin position="154"/>
        <end position="224"/>
    </location>
</feature>
<keyword evidence="5 12" id="KW-0132">Cell division</keyword>
<comment type="subcellular location">
    <subcellularLocation>
        <location evidence="1">Chromosome</location>
        <location evidence="1">Centromere</location>
    </subcellularLocation>
    <subcellularLocation>
        <location evidence="12">Nucleus</location>
    </subcellularLocation>
    <subcellularLocation>
        <location evidence="12">Chromosome</location>
        <location evidence="12">Centromere</location>
        <location evidence="12">Kinetochore</location>
    </subcellularLocation>
</comment>
<organism evidence="14 15">
    <name type="scientific">Alosa alosa</name>
    <name type="common">allis shad</name>
    <dbReference type="NCBI Taxonomy" id="278164"/>
    <lineage>
        <taxon>Eukaryota</taxon>
        <taxon>Metazoa</taxon>
        <taxon>Chordata</taxon>
        <taxon>Craniata</taxon>
        <taxon>Vertebrata</taxon>
        <taxon>Euteleostomi</taxon>
        <taxon>Actinopterygii</taxon>
        <taxon>Neopterygii</taxon>
        <taxon>Teleostei</taxon>
        <taxon>Clupei</taxon>
        <taxon>Clupeiformes</taxon>
        <taxon>Clupeoidei</taxon>
        <taxon>Clupeidae</taxon>
        <taxon>Alosa</taxon>
    </lineage>
</organism>
<keyword evidence="6 12" id="KW-0498">Mitosis</keyword>
<keyword evidence="12" id="KW-0995">Kinetochore</keyword>
<evidence type="ECO:0000256" key="3">
    <source>
        <dbReference type="ARBA" id="ARBA00013692"/>
    </source>
</evidence>
<dbReference type="Proteomes" id="UP000823561">
    <property type="component" value="Chromosome 3"/>
</dbReference>
<dbReference type="InterPro" id="IPR045143">
    <property type="entry name" value="Spc25"/>
</dbReference>
<evidence type="ECO:0000256" key="8">
    <source>
        <dbReference type="ARBA" id="ARBA00023306"/>
    </source>
</evidence>
<sequence length="241" mass="27899">MASINDADAVECFTNMLEEIRTKLISQVVGMVDTETDLHYSHRQSVKAGFESCLKKCKDETLFETIEVYEKNLAQRSAILKEKSRELPEVISETEEKILIKESLLQKIDRLKKEQSKHKDLIVAQNKANKDRLKNLHKMKQVFQDCLKVEIRKIQGEKLQFVFRNLDHSDPESAYTFMLQINEEGAYQIESCSPPLECMPQLEQRLKETNNFSAFLANVRKEFKALIPEKLITEVPSSEVC</sequence>
<comment type="caution">
    <text evidence="14">The sequence shown here is derived from an EMBL/GenBank/DDBJ whole genome shotgun (WGS) entry which is preliminary data.</text>
</comment>
<reference evidence="14" key="1">
    <citation type="submission" date="2020-10" db="EMBL/GenBank/DDBJ databases">
        <title>Chromosome-scale genome assembly of the Allis shad, Alosa alosa.</title>
        <authorList>
            <person name="Margot Z."/>
            <person name="Christophe K."/>
            <person name="Cabau C."/>
            <person name="Louis A."/>
            <person name="Berthelot C."/>
            <person name="Parey E."/>
            <person name="Roest Crollius H."/>
            <person name="Montfort J."/>
            <person name="Robinson-Rechavi M."/>
            <person name="Bucao C."/>
            <person name="Bouchez O."/>
            <person name="Gislard M."/>
            <person name="Lluch J."/>
            <person name="Milhes M."/>
            <person name="Lampietro C."/>
            <person name="Lopez Roques C."/>
            <person name="Donnadieu C."/>
            <person name="Braasch I."/>
            <person name="Desvignes T."/>
            <person name="Postlethwait J."/>
            <person name="Bobe J."/>
            <person name="Guiguen Y."/>
        </authorList>
    </citation>
    <scope>NUCLEOTIDE SEQUENCE</scope>
    <source>
        <strain evidence="14">M-15738</strain>
        <tissue evidence="14">Blood</tissue>
    </source>
</reference>
<evidence type="ECO:0000256" key="10">
    <source>
        <dbReference type="ARBA" id="ARBA00045419"/>
    </source>
</evidence>
<comment type="function">
    <text evidence="10">Acts as a component of the essential kinetochore-associated NDC80 complex, which is required for chromosome segregation and spindle checkpoint activity. Required for kinetochore integrity and the organization of stable microtubule binding sites in the outer plate of the kinetochore. The NDC80 complex synergistically enhances the affinity of the SKA1 complex for microtubules and may allow the NDC80 complex to track depolymerizing microtubules.</text>
</comment>
<dbReference type="InterPro" id="IPR013255">
    <property type="entry name" value="Spc25_C"/>
</dbReference>
<keyword evidence="8 12" id="KW-0131">Cell cycle</keyword>
<evidence type="ECO:0000256" key="12">
    <source>
        <dbReference type="RuleBase" id="RU367150"/>
    </source>
</evidence>
<evidence type="ECO:0000256" key="1">
    <source>
        <dbReference type="ARBA" id="ARBA00004584"/>
    </source>
</evidence>
<dbReference type="GO" id="GO:0007059">
    <property type="term" value="P:chromosome segregation"/>
    <property type="evidence" value="ECO:0007669"/>
    <property type="project" value="InterPro"/>
</dbReference>
<comment type="subunit">
    <text evidence="11">Component of the NDC80 complex, which is composed of ndc80, cdca1, spbc24 and spbc25. The NDC80 complex interacts with mis12 and zwint.</text>
</comment>
<dbReference type="FunFam" id="3.30.457.50:FF:000001">
    <property type="entry name" value="Probable kinetochore protein spc25"/>
    <property type="match status" value="1"/>
</dbReference>
<evidence type="ECO:0000256" key="7">
    <source>
        <dbReference type="ARBA" id="ARBA00023054"/>
    </source>
</evidence>
<dbReference type="GO" id="GO:0031262">
    <property type="term" value="C:Ndc80 complex"/>
    <property type="evidence" value="ECO:0007669"/>
    <property type="project" value="InterPro"/>
</dbReference>
<keyword evidence="15" id="KW-1185">Reference proteome</keyword>
<dbReference type="PANTHER" id="PTHR14281:SF0">
    <property type="entry name" value="KINETOCHORE PROTEIN SPC25"/>
    <property type="match status" value="1"/>
</dbReference>
<gene>
    <name evidence="14" type="ORF">AALO_G00039950</name>
</gene>
<keyword evidence="7" id="KW-0175">Coiled coil</keyword>